<dbReference type="OrthoDB" id="47007at2759"/>
<sequence length="130" mass="15011">MERHYMRIGELWNARSELYVHQFHSPPEEVFQESHGWPYHKSLEDLQASAEMCDLCKLILVQADHLIAEFEGLNKSNLIRQNSPSFDLWLTKRRHGGDGFWVFTSGTPRLINRHVTFFLVAAVGICVAEG</sequence>
<dbReference type="EMBL" id="CAJVRM010000403">
    <property type="protein sequence ID" value="CAG8980640.1"/>
    <property type="molecule type" value="Genomic_DNA"/>
</dbReference>
<evidence type="ECO:0000313" key="2">
    <source>
        <dbReference type="Proteomes" id="UP000701801"/>
    </source>
</evidence>
<protein>
    <submittedName>
        <fullName evidence="1">Uncharacterized protein</fullName>
    </submittedName>
</protein>
<accession>A0A9N9Q5L1</accession>
<evidence type="ECO:0000313" key="1">
    <source>
        <dbReference type="EMBL" id="CAG8980640.1"/>
    </source>
</evidence>
<organism evidence="1 2">
    <name type="scientific">Hymenoscyphus albidus</name>
    <dbReference type="NCBI Taxonomy" id="595503"/>
    <lineage>
        <taxon>Eukaryota</taxon>
        <taxon>Fungi</taxon>
        <taxon>Dikarya</taxon>
        <taxon>Ascomycota</taxon>
        <taxon>Pezizomycotina</taxon>
        <taxon>Leotiomycetes</taxon>
        <taxon>Helotiales</taxon>
        <taxon>Helotiaceae</taxon>
        <taxon>Hymenoscyphus</taxon>
    </lineage>
</organism>
<gene>
    <name evidence="1" type="ORF">HYALB_00012721</name>
</gene>
<dbReference type="Proteomes" id="UP000701801">
    <property type="component" value="Unassembled WGS sequence"/>
</dbReference>
<dbReference type="AlphaFoldDB" id="A0A9N9Q5L1"/>
<reference evidence="1" key="1">
    <citation type="submission" date="2021-07" db="EMBL/GenBank/DDBJ databases">
        <authorList>
            <person name="Durling M."/>
        </authorList>
    </citation>
    <scope>NUCLEOTIDE SEQUENCE</scope>
</reference>
<comment type="caution">
    <text evidence="1">The sequence shown here is derived from an EMBL/GenBank/DDBJ whole genome shotgun (WGS) entry which is preliminary data.</text>
</comment>
<keyword evidence="2" id="KW-1185">Reference proteome</keyword>
<proteinExistence type="predicted"/>
<name>A0A9N9Q5L1_9HELO</name>